<gene>
    <name evidence="3" type="ORF">GBA63_09265</name>
</gene>
<keyword evidence="2" id="KW-0472">Membrane</keyword>
<proteinExistence type="predicted"/>
<feature type="transmembrane region" description="Helical" evidence="2">
    <location>
        <begin position="177"/>
        <end position="194"/>
    </location>
</feature>
<accession>A0A6G8Q8L7</accession>
<dbReference type="KEGG" id="rub:GBA63_09265"/>
<dbReference type="RefSeq" id="WP_166175525.1">
    <property type="nucleotide sequence ID" value="NZ_CP045119.1"/>
</dbReference>
<evidence type="ECO:0008006" key="5">
    <source>
        <dbReference type="Google" id="ProtNLM"/>
    </source>
</evidence>
<keyword evidence="4" id="KW-1185">Reference proteome</keyword>
<protein>
    <recommendedName>
        <fullName evidence="5">DUF4199 domain-containing protein</fullName>
    </recommendedName>
</protein>
<dbReference type="AlphaFoldDB" id="A0A6G8Q8L7"/>
<name>A0A6G8Q8L7_9ACTN</name>
<sequence length="209" mass="22201">MRTGLFYGALAAALAVVAELYFLFLDPSETAGWVLAAIGSYRTRLSLAAFLFLAIIAAIRMRPVRLDPGVSYRSLLLRDGALAATVVAILVGFALSLTTLLQATVLADEMRAYAREAAPEVVAYVNGVRDEIQDRRREEGQSPQEVNDVPPPADVSEVEESLGPPAPRDLGRSLTNFVLRAVLLGTVGGLVGLLRGRSKTGPDEAPGPG</sequence>
<evidence type="ECO:0000256" key="1">
    <source>
        <dbReference type="SAM" id="MobiDB-lite"/>
    </source>
</evidence>
<keyword evidence="2" id="KW-0812">Transmembrane</keyword>
<keyword evidence="2" id="KW-1133">Transmembrane helix</keyword>
<dbReference type="Proteomes" id="UP000501452">
    <property type="component" value="Chromosome"/>
</dbReference>
<organism evidence="3 4">
    <name type="scientific">Rubrobacter tropicus</name>
    <dbReference type="NCBI Taxonomy" id="2653851"/>
    <lineage>
        <taxon>Bacteria</taxon>
        <taxon>Bacillati</taxon>
        <taxon>Actinomycetota</taxon>
        <taxon>Rubrobacteria</taxon>
        <taxon>Rubrobacterales</taxon>
        <taxon>Rubrobacteraceae</taxon>
        <taxon>Rubrobacter</taxon>
    </lineage>
</organism>
<feature type="transmembrane region" description="Helical" evidence="2">
    <location>
        <begin position="80"/>
        <end position="101"/>
    </location>
</feature>
<feature type="transmembrane region" description="Helical" evidence="2">
    <location>
        <begin position="34"/>
        <end position="59"/>
    </location>
</feature>
<dbReference type="EMBL" id="CP045119">
    <property type="protein sequence ID" value="QIN82820.1"/>
    <property type="molecule type" value="Genomic_DNA"/>
</dbReference>
<reference evidence="3 4" key="1">
    <citation type="submission" date="2019-10" db="EMBL/GenBank/DDBJ databases">
        <title>Rubrobacter sp nov SCSIO 52090 isolated from a deep-sea sediment in the South China Sea.</title>
        <authorList>
            <person name="Chen R.W."/>
        </authorList>
    </citation>
    <scope>NUCLEOTIDE SEQUENCE [LARGE SCALE GENOMIC DNA]</scope>
    <source>
        <strain evidence="3 4">SCSIO 52909</strain>
    </source>
</reference>
<feature type="region of interest" description="Disordered" evidence="1">
    <location>
        <begin position="134"/>
        <end position="169"/>
    </location>
</feature>
<evidence type="ECO:0000313" key="3">
    <source>
        <dbReference type="EMBL" id="QIN82820.1"/>
    </source>
</evidence>
<evidence type="ECO:0000313" key="4">
    <source>
        <dbReference type="Proteomes" id="UP000501452"/>
    </source>
</evidence>
<evidence type="ECO:0000256" key="2">
    <source>
        <dbReference type="SAM" id="Phobius"/>
    </source>
</evidence>